<dbReference type="GO" id="GO:0003677">
    <property type="term" value="F:DNA binding"/>
    <property type="evidence" value="ECO:0007669"/>
    <property type="project" value="InterPro"/>
</dbReference>
<dbReference type="InterPro" id="IPR011109">
    <property type="entry name" value="DNA_bind_recombinase_dom"/>
</dbReference>
<feature type="domain" description="Resolvase/invertase-type recombinase catalytic" evidence="1">
    <location>
        <begin position="1"/>
        <end position="157"/>
    </location>
</feature>
<dbReference type="PANTHER" id="PTHR30461">
    <property type="entry name" value="DNA-INVERTASE FROM LAMBDOID PROPHAGE"/>
    <property type="match status" value="1"/>
</dbReference>
<dbReference type="AlphaFoldDB" id="B7L2V3"/>
<dbReference type="InterPro" id="IPR006119">
    <property type="entry name" value="Resolv_N"/>
</dbReference>
<dbReference type="PROSITE" id="PS51737">
    <property type="entry name" value="RECOMBINASE_DNA_BIND"/>
    <property type="match status" value="1"/>
</dbReference>
<dbReference type="InterPro" id="IPR038109">
    <property type="entry name" value="DNA_bind_recomb_sf"/>
</dbReference>
<gene>
    <name evidence="3" type="ordered locus">Mchl_5403</name>
</gene>
<evidence type="ECO:0000313" key="3">
    <source>
        <dbReference type="EMBL" id="ACK86161.1"/>
    </source>
</evidence>
<dbReference type="Pfam" id="PF00239">
    <property type="entry name" value="Resolvase"/>
    <property type="match status" value="1"/>
</dbReference>
<evidence type="ECO:0000313" key="4">
    <source>
        <dbReference type="Proteomes" id="UP000002385"/>
    </source>
</evidence>
<dbReference type="HOGENOM" id="CLU_010686_0_2_5"/>
<protein>
    <submittedName>
        <fullName evidence="3">Resolvase domain</fullName>
    </submittedName>
</protein>
<keyword evidence="3" id="KW-0614">Plasmid</keyword>
<dbReference type="PROSITE" id="PS51736">
    <property type="entry name" value="RECOMBINASES_3"/>
    <property type="match status" value="1"/>
</dbReference>
<dbReference type="EMBL" id="CP001299">
    <property type="protein sequence ID" value="ACK86161.1"/>
    <property type="molecule type" value="Genomic_DNA"/>
</dbReference>
<geneLocation type="plasmid" evidence="3 4">
    <name>pCMU01</name>
</geneLocation>
<dbReference type="SUPFAM" id="SSF53041">
    <property type="entry name" value="Resolvase-like"/>
    <property type="match status" value="1"/>
</dbReference>
<dbReference type="SMART" id="SM00857">
    <property type="entry name" value="Resolvase"/>
    <property type="match status" value="1"/>
</dbReference>
<dbReference type="Pfam" id="PF07508">
    <property type="entry name" value="Recombinase"/>
    <property type="match status" value="1"/>
</dbReference>
<dbReference type="GO" id="GO:0000150">
    <property type="term" value="F:DNA strand exchange activity"/>
    <property type="evidence" value="ECO:0007669"/>
    <property type="project" value="InterPro"/>
</dbReference>
<accession>B7L2V3</accession>
<evidence type="ECO:0000259" key="1">
    <source>
        <dbReference type="PROSITE" id="PS51736"/>
    </source>
</evidence>
<evidence type="ECO:0000259" key="2">
    <source>
        <dbReference type="PROSITE" id="PS51737"/>
    </source>
</evidence>
<sequence length="279" mass="31084">MASTPRGAVLYARGVSGNVERQIDNMLRYCAEHDMPVVGSFTDTGIGWAASDRLGLSSLLAVVASGSVGFVVVEDVDRLSRSYVDLQSIVERICGKGVELHVPERGRVQPETFALVGFLARMQRQEVAQCAQAGRREIVKHGRWPLGAGYGYRKVPGERGSLQIHDAEAEIVRGIYGSAADEDRTPAQIAAHLNERDIPRPRNARAWTGWSVSEMLRRDLHRGLMVYGRYAIGRRPDGRRTKTLLPAERWTVTEVPALRLVDDATWHRAQGRLRHRWAA</sequence>
<proteinExistence type="predicted"/>
<reference evidence="3 4" key="2">
    <citation type="journal article" date="2012" name="J. Bacteriol.">
        <title>Complete genome sequences of six strains of the genus Methylobacterium.</title>
        <authorList>
            <person name="Marx C.J."/>
            <person name="Bringel F."/>
            <person name="Chistoserdova L."/>
            <person name="Moulin L."/>
            <person name="Farhan Ul Haque M."/>
            <person name="Fleischman D.E."/>
            <person name="Gruffaz C."/>
            <person name="Jourand P."/>
            <person name="Knief C."/>
            <person name="Lee M.C."/>
            <person name="Muller E.E."/>
            <person name="Nadalig T."/>
            <person name="Peyraud R."/>
            <person name="Roselli S."/>
            <person name="Russ L."/>
            <person name="Goodwin L.A."/>
            <person name="Ivanova N."/>
            <person name="Kyrpides N."/>
            <person name="Lajus A."/>
            <person name="Land M.L."/>
            <person name="Medigue C."/>
            <person name="Mikhailova N."/>
            <person name="Nolan M."/>
            <person name="Woyke T."/>
            <person name="Stolyar S."/>
            <person name="Vorholt J.A."/>
            <person name="Vuilleumier S."/>
        </authorList>
    </citation>
    <scope>NUCLEOTIDE SEQUENCE [LARGE SCALE GENOMIC DNA]</scope>
    <source>
        <strain evidence="4">CM4 / NCIMB 13688</strain>
        <plasmid evidence="3 4">pCMU01</plasmid>
    </source>
</reference>
<dbReference type="InterPro" id="IPR050639">
    <property type="entry name" value="SSR_resolvase"/>
</dbReference>
<dbReference type="CDD" id="cd00338">
    <property type="entry name" value="Ser_Recombinase"/>
    <property type="match status" value="1"/>
</dbReference>
<name>B7L2V3_METC4</name>
<dbReference type="PANTHER" id="PTHR30461:SF23">
    <property type="entry name" value="DNA RECOMBINASE-RELATED"/>
    <property type="match status" value="1"/>
</dbReference>
<organism evidence="3 4">
    <name type="scientific">Methylorubrum extorquens (strain CM4 / NCIMB 13688)</name>
    <name type="common">Methylobacterium extorquens</name>
    <dbReference type="NCBI Taxonomy" id="440085"/>
    <lineage>
        <taxon>Bacteria</taxon>
        <taxon>Pseudomonadati</taxon>
        <taxon>Pseudomonadota</taxon>
        <taxon>Alphaproteobacteria</taxon>
        <taxon>Hyphomicrobiales</taxon>
        <taxon>Methylobacteriaceae</taxon>
        <taxon>Methylorubrum</taxon>
    </lineage>
</organism>
<dbReference type="Gene3D" id="3.90.1750.20">
    <property type="entry name" value="Putative Large Serine Recombinase, Chain B, Domain 2"/>
    <property type="match status" value="1"/>
</dbReference>
<feature type="domain" description="Recombinase" evidence="2">
    <location>
        <begin position="149"/>
        <end position="279"/>
    </location>
</feature>
<dbReference type="Proteomes" id="UP000002385">
    <property type="component" value="Plasmid pCMU01"/>
</dbReference>
<dbReference type="Gene3D" id="3.40.50.1390">
    <property type="entry name" value="Resolvase, N-terminal catalytic domain"/>
    <property type="match status" value="1"/>
</dbReference>
<dbReference type="KEGG" id="mch:Mchl_5403"/>
<reference evidence="3 4" key="1">
    <citation type="submission" date="2008-12" db="EMBL/GenBank/DDBJ databases">
        <title>Complete sequence of plasmid1 of Methylobacterium chloromethanicum CM4.</title>
        <authorList>
            <consortium name="US DOE Joint Genome Institute"/>
            <person name="Lucas S."/>
            <person name="Copeland A."/>
            <person name="Lapidus A."/>
            <person name="Glavina del Rio T."/>
            <person name="Dalin E."/>
            <person name="Tice H."/>
            <person name="Bruce D."/>
            <person name="Goodwin L."/>
            <person name="Pitluck S."/>
            <person name="Chertkov O."/>
            <person name="Brettin T."/>
            <person name="Detter J.C."/>
            <person name="Han C."/>
            <person name="Larimer F."/>
            <person name="Land M."/>
            <person name="Hauser L."/>
            <person name="Kyrpides N."/>
            <person name="Mikhailova N."/>
            <person name="Marx C."/>
            <person name="Richardson P."/>
        </authorList>
    </citation>
    <scope>NUCLEOTIDE SEQUENCE [LARGE SCALE GENOMIC DNA]</scope>
    <source>
        <strain evidence="4">CM4 / NCIMB 13688</strain>
        <plasmid evidence="3 4">pCMU01</plasmid>
    </source>
</reference>
<dbReference type="InterPro" id="IPR036162">
    <property type="entry name" value="Resolvase-like_N_sf"/>
</dbReference>